<reference evidence="1" key="1">
    <citation type="journal article" date="2021" name="Proc. Natl. Acad. Sci. U.S.A.">
        <title>A Catalog of Tens of Thousands of Viruses from Human Metagenomes Reveals Hidden Associations with Chronic Diseases.</title>
        <authorList>
            <person name="Tisza M.J."/>
            <person name="Buck C.B."/>
        </authorList>
    </citation>
    <scope>NUCLEOTIDE SEQUENCE</scope>
    <source>
        <strain evidence="1">CtFRY1</strain>
    </source>
</reference>
<evidence type="ECO:0000313" key="1">
    <source>
        <dbReference type="EMBL" id="DAF54299.1"/>
    </source>
</evidence>
<dbReference type="EMBL" id="BK032676">
    <property type="protein sequence ID" value="DAF54299.1"/>
    <property type="molecule type" value="Genomic_DNA"/>
</dbReference>
<protein>
    <submittedName>
        <fullName evidence="1">Uncharacterized protein</fullName>
    </submittedName>
</protein>
<organism evidence="1">
    <name type="scientific">Siphoviridae sp. ctFRY1</name>
    <dbReference type="NCBI Taxonomy" id="2827820"/>
    <lineage>
        <taxon>Viruses</taxon>
        <taxon>Duplodnaviria</taxon>
        <taxon>Heunggongvirae</taxon>
        <taxon>Uroviricota</taxon>
        <taxon>Caudoviricetes</taxon>
    </lineage>
</organism>
<sequence length="37" mass="4184">MACFDYRALKRKVNPLIKKFGMKDPDPEEGGEDDGVL</sequence>
<accession>A0A8S5SU22</accession>
<proteinExistence type="predicted"/>
<name>A0A8S5SU22_9CAUD</name>